<dbReference type="InterPro" id="IPR050416">
    <property type="entry name" value="FAD-linked_Oxidoreductase"/>
</dbReference>
<evidence type="ECO:0000256" key="2">
    <source>
        <dbReference type="ARBA" id="ARBA00005466"/>
    </source>
</evidence>
<keyword evidence="8" id="KW-1185">Reference proteome</keyword>
<dbReference type="InterPro" id="IPR016166">
    <property type="entry name" value="FAD-bd_PCMH"/>
</dbReference>
<reference evidence="8" key="1">
    <citation type="journal article" date="2019" name="Int. J. Syst. Evol. Microbiol.">
        <title>The Global Catalogue of Microorganisms (GCM) 10K type strain sequencing project: providing services to taxonomists for standard genome sequencing and annotation.</title>
        <authorList>
            <consortium name="The Broad Institute Genomics Platform"/>
            <consortium name="The Broad Institute Genome Sequencing Center for Infectious Disease"/>
            <person name="Wu L."/>
            <person name="Ma J."/>
        </authorList>
    </citation>
    <scope>NUCLEOTIDE SEQUENCE [LARGE SCALE GENOMIC DNA]</scope>
    <source>
        <strain evidence="8">JCM 13250</strain>
    </source>
</reference>
<dbReference type="PANTHER" id="PTHR42973">
    <property type="entry name" value="BINDING OXIDOREDUCTASE, PUTATIVE (AFU_ORTHOLOGUE AFUA_1G17690)-RELATED"/>
    <property type="match status" value="1"/>
</dbReference>
<dbReference type="InterPro" id="IPR006093">
    <property type="entry name" value="Oxy_OxRdtase_FAD_BS"/>
</dbReference>
<dbReference type="PROSITE" id="PS51387">
    <property type="entry name" value="FAD_PCMH"/>
    <property type="match status" value="1"/>
</dbReference>
<dbReference type="SUPFAM" id="SSF56176">
    <property type="entry name" value="FAD-binding/transporter-associated domain-like"/>
    <property type="match status" value="1"/>
</dbReference>
<proteinExistence type="inferred from homology"/>
<dbReference type="InterPro" id="IPR006094">
    <property type="entry name" value="Oxid_FAD_bind_N"/>
</dbReference>
<gene>
    <name evidence="7" type="ORF">GCM10009682_64180</name>
</gene>
<dbReference type="InterPro" id="IPR016169">
    <property type="entry name" value="FAD-bd_PCMH_sub2"/>
</dbReference>
<accession>A0ABP4Z3T2</accession>
<sequence length="449" mass="45770">MGPSAAQVTLRGLCGGAVHLPGDPAYDLARTAWNTAVDQRPAAVAYPADPAEVAALLRAARAVGLRVASQGTGHHADALGPLDDTILLRTAAMTGLSVDRAARRARVGAGMLWVDVVDAVSPLAALHPAAPDVGVVGFSLSGGLSWYGRALGLQSNAITAVELVTAGGDAVRADADHEADLFWALRGGGANFGVVTALEFALHPVPEVHAGLLAWDAARAERVLAAWVDWAASAPETVTTAARVMPAPGALTDLRGRQLLVVNGAVLGPAGAALAPLRGLRPEVDTFARVPAAALARLHLEPEGPRPDDGRESLALRQLDGAGVAALLAAAGTGGLELRHLGGALGRPLPTGGAVSHVDGAFLLVARPGSRGLFEAAAPYATGRRYLALTAGRGDVSAGYDPAAWPRLRAIRAAVDPDGLLVAGHPIPSAREVAPKRAPSRRQGPWPTV</sequence>
<feature type="domain" description="FAD-binding PCMH-type" evidence="6">
    <location>
        <begin position="37"/>
        <end position="205"/>
    </location>
</feature>
<protein>
    <submittedName>
        <fullName evidence="7">FAD-binding oxidoreductase</fullName>
    </submittedName>
</protein>
<organism evidence="7 8">
    <name type="scientific">Luedemannella flava</name>
    <dbReference type="NCBI Taxonomy" id="349316"/>
    <lineage>
        <taxon>Bacteria</taxon>
        <taxon>Bacillati</taxon>
        <taxon>Actinomycetota</taxon>
        <taxon>Actinomycetes</taxon>
        <taxon>Micromonosporales</taxon>
        <taxon>Micromonosporaceae</taxon>
        <taxon>Luedemannella</taxon>
    </lineage>
</organism>
<evidence type="ECO:0000256" key="1">
    <source>
        <dbReference type="ARBA" id="ARBA00001974"/>
    </source>
</evidence>
<evidence type="ECO:0000256" key="5">
    <source>
        <dbReference type="ARBA" id="ARBA00023002"/>
    </source>
</evidence>
<dbReference type="Proteomes" id="UP001500218">
    <property type="component" value="Unassembled WGS sequence"/>
</dbReference>
<evidence type="ECO:0000259" key="6">
    <source>
        <dbReference type="PROSITE" id="PS51387"/>
    </source>
</evidence>
<dbReference type="Gene3D" id="3.30.465.10">
    <property type="match status" value="1"/>
</dbReference>
<dbReference type="Pfam" id="PF01565">
    <property type="entry name" value="FAD_binding_4"/>
    <property type="match status" value="1"/>
</dbReference>
<name>A0ABP4Z3T2_9ACTN</name>
<dbReference type="Gene3D" id="3.40.462.20">
    <property type="match status" value="1"/>
</dbReference>
<dbReference type="InterPro" id="IPR036318">
    <property type="entry name" value="FAD-bd_PCMH-like_sf"/>
</dbReference>
<dbReference type="PROSITE" id="PS00862">
    <property type="entry name" value="OX2_COVAL_FAD"/>
    <property type="match status" value="1"/>
</dbReference>
<evidence type="ECO:0000256" key="4">
    <source>
        <dbReference type="ARBA" id="ARBA00022827"/>
    </source>
</evidence>
<evidence type="ECO:0000256" key="3">
    <source>
        <dbReference type="ARBA" id="ARBA00022630"/>
    </source>
</evidence>
<comment type="cofactor">
    <cofactor evidence="1">
        <name>FAD</name>
        <dbReference type="ChEBI" id="CHEBI:57692"/>
    </cofactor>
</comment>
<keyword evidence="5" id="KW-0560">Oxidoreductase</keyword>
<comment type="similarity">
    <text evidence="2">Belongs to the oxygen-dependent FAD-linked oxidoreductase family.</text>
</comment>
<evidence type="ECO:0000313" key="8">
    <source>
        <dbReference type="Proteomes" id="UP001500218"/>
    </source>
</evidence>
<keyword evidence="3" id="KW-0285">Flavoprotein</keyword>
<evidence type="ECO:0000313" key="7">
    <source>
        <dbReference type="EMBL" id="GAA1839185.1"/>
    </source>
</evidence>
<dbReference type="EMBL" id="BAAALT010000371">
    <property type="protein sequence ID" value="GAA1839185.1"/>
    <property type="molecule type" value="Genomic_DNA"/>
</dbReference>
<dbReference type="RefSeq" id="WP_344140713.1">
    <property type="nucleotide sequence ID" value="NZ_BAAALT010000371.1"/>
</dbReference>
<comment type="caution">
    <text evidence="7">The sequence shown here is derived from an EMBL/GenBank/DDBJ whole genome shotgun (WGS) entry which is preliminary data.</text>
</comment>
<keyword evidence="4" id="KW-0274">FAD</keyword>
<dbReference type="InterPro" id="IPR016167">
    <property type="entry name" value="FAD-bd_PCMH_sub1"/>
</dbReference>
<dbReference type="Gene3D" id="3.30.43.10">
    <property type="entry name" value="Uridine Diphospho-n-acetylenolpyruvylglucosamine Reductase, domain 2"/>
    <property type="match status" value="1"/>
</dbReference>
<dbReference type="PANTHER" id="PTHR42973:SF39">
    <property type="entry name" value="FAD-BINDING PCMH-TYPE DOMAIN-CONTAINING PROTEIN"/>
    <property type="match status" value="1"/>
</dbReference>